<organism evidence="1 2">
    <name type="scientific">Rhizopogon vesiculosus</name>
    <dbReference type="NCBI Taxonomy" id="180088"/>
    <lineage>
        <taxon>Eukaryota</taxon>
        <taxon>Fungi</taxon>
        <taxon>Dikarya</taxon>
        <taxon>Basidiomycota</taxon>
        <taxon>Agaricomycotina</taxon>
        <taxon>Agaricomycetes</taxon>
        <taxon>Agaricomycetidae</taxon>
        <taxon>Boletales</taxon>
        <taxon>Suillineae</taxon>
        <taxon>Rhizopogonaceae</taxon>
        <taxon>Rhizopogon</taxon>
    </lineage>
</organism>
<gene>
    <name evidence="1" type="ORF">AZE42_08949</name>
</gene>
<reference evidence="1 2" key="1">
    <citation type="submission" date="2016-03" db="EMBL/GenBank/DDBJ databases">
        <title>Comparative genomics of the ectomycorrhizal sister species Rhizopogon vinicolor and Rhizopogon vesiculosus (Basidiomycota: Boletales) reveals a divergence of the mating type B locus.</title>
        <authorList>
            <person name="Mujic A.B."/>
            <person name="Kuo A."/>
            <person name="Tritt A."/>
            <person name="Lipzen A."/>
            <person name="Chen C."/>
            <person name="Johnson J."/>
            <person name="Sharma A."/>
            <person name="Barry K."/>
            <person name="Grigoriev I.V."/>
            <person name="Spatafora J.W."/>
        </authorList>
    </citation>
    <scope>NUCLEOTIDE SEQUENCE [LARGE SCALE GENOMIC DNA]</scope>
    <source>
        <strain evidence="1 2">AM-OR11-056</strain>
    </source>
</reference>
<keyword evidence="2" id="KW-1185">Reference proteome</keyword>
<accession>A0A1J8QBD7</accession>
<evidence type="ECO:0000313" key="1">
    <source>
        <dbReference type="EMBL" id="OJA17975.1"/>
    </source>
</evidence>
<evidence type="ECO:0000313" key="2">
    <source>
        <dbReference type="Proteomes" id="UP000183567"/>
    </source>
</evidence>
<protein>
    <submittedName>
        <fullName evidence="1">Uncharacterized protein</fullName>
    </submittedName>
</protein>
<dbReference type="EMBL" id="LVVM01001709">
    <property type="protein sequence ID" value="OJA17975.1"/>
    <property type="molecule type" value="Genomic_DNA"/>
</dbReference>
<dbReference type="OrthoDB" id="2693106at2759"/>
<comment type="caution">
    <text evidence="1">The sequence shown here is derived from an EMBL/GenBank/DDBJ whole genome shotgun (WGS) entry which is preliminary data.</text>
</comment>
<sequence>EIDDSLEGEAACATAGRKRLEVVQICTTHPAIPPCSFPGDIDHSSEHKATRAASEAKSDVVLLRATYGSQDPTIPWTSDYHDIDELFSPLTDSNEPVAPFTQVPSEAPAHTRVAPSYPLKRKASDISEVPDSENEDYESSVEIVDDVMMNPAEDSLTLEVSQPNTVIVKQESAVPRHADMKQKKSLRTTSLTSVAIASTGGKAPPCKRVKVEPTAIPATRHQEKMDTTPDRLKSRGNYRNTDLPAAVQADQRWAKRFLPTVMLWAGNYEDVWSIPDDVLHFHVQLTFDAVYPELAITAVHGGVLHSLVRLSFYI</sequence>
<feature type="non-terminal residue" evidence="1">
    <location>
        <position position="1"/>
    </location>
</feature>
<dbReference type="AlphaFoldDB" id="A0A1J8QBD7"/>
<proteinExistence type="predicted"/>
<name>A0A1J8QBD7_9AGAM</name>
<dbReference type="Proteomes" id="UP000183567">
    <property type="component" value="Unassembled WGS sequence"/>
</dbReference>